<name>A0A4Q9MMY7_9APHY</name>
<proteinExistence type="predicted"/>
<keyword evidence="1" id="KW-1133">Transmembrane helix</keyword>
<sequence length="107" mass="11448">MLLPPNHSHPYKGRSKSSALPLMANIALPAVLVYVLSSFWETCSAFAAYTLETKILDIGSFSAEPLIDMQSTIFSVGAVTTSRSCFPPVSTGCAGVRILNLRAIMPT</sequence>
<protein>
    <submittedName>
        <fullName evidence="2">Uncharacterized protein</fullName>
    </submittedName>
</protein>
<evidence type="ECO:0000313" key="2">
    <source>
        <dbReference type="EMBL" id="TBU28835.1"/>
    </source>
</evidence>
<evidence type="ECO:0000256" key="1">
    <source>
        <dbReference type="SAM" id="Phobius"/>
    </source>
</evidence>
<accession>A0A4Q9MMY7</accession>
<keyword evidence="1" id="KW-0472">Membrane</keyword>
<gene>
    <name evidence="2" type="ORF">BD311DRAFT_757672</name>
</gene>
<reference evidence="2" key="1">
    <citation type="submission" date="2019-01" db="EMBL/GenBank/DDBJ databases">
        <title>Draft genome sequences of three monokaryotic isolates of the white-rot basidiomycete fungus Dichomitus squalens.</title>
        <authorList>
            <consortium name="DOE Joint Genome Institute"/>
            <person name="Lopez S.C."/>
            <person name="Andreopoulos B."/>
            <person name="Pangilinan J."/>
            <person name="Lipzen A."/>
            <person name="Riley R."/>
            <person name="Ahrendt S."/>
            <person name="Ng V."/>
            <person name="Barry K."/>
            <person name="Daum C."/>
            <person name="Grigoriev I.V."/>
            <person name="Hilden K.S."/>
            <person name="Makela M.R."/>
            <person name="de Vries R.P."/>
        </authorList>
    </citation>
    <scope>NUCLEOTIDE SEQUENCE [LARGE SCALE GENOMIC DNA]</scope>
    <source>
        <strain evidence="2">OM18370.1</strain>
    </source>
</reference>
<organism evidence="2">
    <name type="scientific">Dichomitus squalens</name>
    <dbReference type="NCBI Taxonomy" id="114155"/>
    <lineage>
        <taxon>Eukaryota</taxon>
        <taxon>Fungi</taxon>
        <taxon>Dikarya</taxon>
        <taxon>Basidiomycota</taxon>
        <taxon>Agaricomycotina</taxon>
        <taxon>Agaricomycetes</taxon>
        <taxon>Polyporales</taxon>
        <taxon>Polyporaceae</taxon>
        <taxon>Dichomitus</taxon>
    </lineage>
</organism>
<dbReference type="AlphaFoldDB" id="A0A4Q9MMY7"/>
<dbReference type="Proteomes" id="UP000292957">
    <property type="component" value="Unassembled WGS sequence"/>
</dbReference>
<keyword evidence="1" id="KW-0812">Transmembrane</keyword>
<feature type="transmembrane region" description="Helical" evidence="1">
    <location>
        <begin position="20"/>
        <end position="40"/>
    </location>
</feature>
<dbReference type="EMBL" id="ML143418">
    <property type="protein sequence ID" value="TBU28835.1"/>
    <property type="molecule type" value="Genomic_DNA"/>
</dbReference>